<name>A0A2Z5XVD6_9CAUD</name>
<dbReference type="EMBL" id="AP018486">
    <property type="protein sequence ID" value="BBC53805.1"/>
    <property type="molecule type" value="Genomic_DNA"/>
</dbReference>
<proteinExistence type="predicted"/>
<protein>
    <submittedName>
        <fullName evidence="1">Uncharacterized protein</fullName>
    </submittedName>
</protein>
<organism evidence="1 2">
    <name type="scientific">Mycobacterium phage PP</name>
    <dbReference type="NCBI Taxonomy" id="2077134"/>
    <lineage>
        <taxon>Viruses</taxon>
        <taxon>Duplodnaviria</taxon>
        <taxon>Heunggongvirae</taxon>
        <taxon>Uroviricota</taxon>
        <taxon>Caudoviricetes</taxon>
        <taxon>Sagamiharavirus</taxon>
        <taxon>Sagamiharavirus PP</taxon>
    </lineage>
</organism>
<evidence type="ECO:0000313" key="2">
    <source>
        <dbReference type="Proteomes" id="UP000250053"/>
    </source>
</evidence>
<keyword evidence="2" id="KW-1185">Reference proteome</keyword>
<evidence type="ECO:0000313" key="1">
    <source>
        <dbReference type="EMBL" id="BBC53805.1"/>
    </source>
</evidence>
<dbReference type="KEGG" id="vg:64871893"/>
<dbReference type="RefSeq" id="YP_010062232.1">
    <property type="nucleotide sequence ID" value="NC_054792.1"/>
</dbReference>
<dbReference type="Proteomes" id="UP000250053">
    <property type="component" value="Segment"/>
</dbReference>
<reference evidence="1 2" key="1">
    <citation type="submission" date="2018-01" db="EMBL/GenBank/DDBJ databases">
        <title>Genome sequence of Mycobacterium phage PP.</title>
        <authorList>
            <person name="Uchiyama J."/>
            <person name="Matsuzaki S."/>
        </authorList>
    </citation>
    <scope>NUCLEOTIDE SEQUENCE [LARGE SCALE GENOMIC DNA]</scope>
</reference>
<sequence length="68" mass="7752">MKIRKIRAGLYEATRDGKVLHIEDRVDISPNSPLWTVTNPDALDPWLGDFGTKRAAIAAIDNYNLWDR</sequence>
<dbReference type="GeneID" id="64871893"/>
<accession>A0A2Z5XVD6</accession>